<feature type="region of interest" description="Disordered" evidence="1">
    <location>
        <begin position="1"/>
        <end position="29"/>
    </location>
</feature>
<reference evidence="2 3" key="1">
    <citation type="journal article" date="2018" name="Front. Plant Sci.">
        <title>Red Clover (Trifolium pratense) and Zigzag Clover (T. medium) - A Picture of Genomic Similarities and Differences.</title>
        <authorList>
            <person name="Dluhosova J."/>
            <person name="Istvanek J."/>
            <person name="Nedelnik J."/>
            <person name="Repkova J."/>
        </authorList>
    </citation>
    <scope>NUCLEOTIDE SEQUENCE [LARGE SCALE GENOMIC DNA]</scope>
    <source>
        <strain evidence="3">cv. 10/8</strain>
        <tissue evidence="2">Leaf</tissue>
    </source>
</reference>
<protein>
    <submittedName>
        <fullName evidence="2">Uncharacterized protein</fullName>
    </submittedName>
</protein>
<keyword evidence="3" id="KW-1185">Reference proteome</keyword>
<dbReference type="Proteomes" id="UP000265520">
    <property type="component" value="Unassembled WGS sequence"/>
</dbReference>
<organism evidence="2 3">
    <name type="scientific">Trifolium medium</name>
    <dbReference type="NCBI Taxonomy" id="97028"/>
    <lineage>
        <taxon>Eukaryota</taxon>
        <taxon>Viridiplantae</taxon>
        <taxon>Streptophyta</taxon>
        <taxon>Embryophyta</taxon>
        <taxon>Tracheophyta</taxon>
        <taxon>Spermatophyta</taxon>
        <taxon>Magnoliopsida</taxon>
        <taxon>eudicotyledons</taxon>
        <taxon>Gunneridae</taxon>
        <taxon>Pentapetalae</taxon>
        <taxon>rosids</taxon>
        <taxon>fabids</taxon>
        <taxon>Fabales</taxon>
        <taxon>Fabaceae</taxon>
        <taxon>Papilionoideae</taxon>
        <taxon>50 kb inversion clade</taxon>
        <taxon>NPAAA clade</taxon>
        <taxon>Hologalegina</taxon>
        <taxon>IRL clade</taxon>
        <taxon>Trifolieae</taxon>
        <taxon>Trifolium</taxon>
    </lineage>
</organism>
<comment type="caution">
    <text evidence="2">The sequence shown here is derived from an EMBL/GenBank/DDBJ whole genome shotgun (WGS) entry which is preliminary data.</text>
</comment>
<sequence length="29" mass="3090">AELGRENHGSISATATGRRLKPLDARTDP</sequence>
<accession>A0A392TPK3</accession>
<dbReference type="AlphaFoldDB" id="A0A392TPK3"/>
<proteinExistence type="predicted"/>
<dbReference type="EMBL" id="LXQA010612812">
    <property type="protein sequence ID" value="MCI62100.1"/>
    <property type="molecule type" value="Genomic_DNA"/>
</dbReference>
<evidence type="ECO:0000256" key="1">
    <source>
        <dbReference type="SAM" id="MobiDB-lite"/>
    </source>
</evidence>
<evidence type="ECO:0000313" key="3">
    <source>
        <dbReference type="Proteomes" id="UP000265520"/>
    </source>
</evidence>
<name>A0A392TPK3_9FABA</name>
<feature type="non-terminal residue" evidence="2">
    <location>
        <position position="1"/>
    </location>
</feature>
<evidence type="ECO:0000313" key="2">
    <source>
        <dbReference type="EMBL" id="MCI62100.1"/>
    </source>
</evidence>